<proteinExistence type="predicted"/>
<evidence type="ECO:0000313" key="1">
    <source>
        <dbReference type="EMBL" id="KAF6810530.1"/>
    </source>
</evidence>
<dbReference type="Proteomes" id="UP000639643">
    <property type="component" value="Unassembled WGS sequence"/>
</dbReference>
<comment type="caution">
    <text evidence="1">The sequence shown here is derived from an EMBL/GenBank/DDBJ whole genome shotgun (WGS) entry which is preliminary data.</text>
</comment>
<reference evidence="1" key="1">
    <citation type="journal article" date="2020" name="Phytopathology">
        <title>Genome Sequence Resources of Colletotrichum truncatum, C. plurivorum, C. musicola, and C. sojae: Four Species Pathogenic to Soybean (Glycine max).</title>
        <authorList>
            <person name="Rogerio F."/>
            <person name="Boufleur T.R."/>
            <person name="Ciampi-Guillardi M."/>
            <person name="Sukno S.A."/>
            <person name="Thon M.R."/>
            <person name="Massola Junior N.S."/>
            <person name="Baroncelli R."/>
        </authorList>
    </citation>
    <scope>NUCLEOTIDE SEQUENCE</scope>
    <source>
        <strain evidence="1">LFN0074</strain>
    </source>
</reference>
<name>A0A8H6MW76_9PEZI</name>
<accession>A0A8H6MW76</accession>
<gene>
    <name evidence="1" type="ORF">CMUS01_13454</name>
</gene>
<dbReference type="AlphaFoldDB" id="A0A8H6MW76"/>
<keyword evidence="2" id="KW-1185">Reference proteome</keyword>
<organism evidence="1 2">
    <name type="scientific">Colletotrichum musicola</name>
    <dbReference type="NCBI Taxonomy" id="2175873"/>
    <lineage>
        <taxon>Eukaryota</taxon>
        <taxon>Fungi</taxon>
        <taxon>Dikarya</taxon>
        <taxon>Ascomycota</taxon>
        <taxon>Pezizomycotina</taxon>
        <taxon>Sordariomycetes</taxon>
        <taxon>Hypocreomycetidae</taxon>
        <taxon>Glomerellales</taxon>
        <taxon>Glomerellaceae</taxon>
        <taxon>Colletotrichum</taxon>
        <taxon>Colletotrichum orchidearum species complex</taxon>
    </lineage>
</organism>
<dbReference type="EMBL" id="WIGM01000850">
    <property type="protein sequence ID" value="KAF6810530.1"/>
    <property type="molecule type" value="Genomic_DNA"/>
</dbReference>
<protein>
    <submittedName>
        <fullName evidence="1">Uncharacterized protein</fullName>
    </submittedName>
</protein>
<evidence type="ECO:0000313" key="2">
    <source>
        <dbReference type="Proteomes" id="UP000639643"/>
    </source>
</evidence>
<sequence>MTTPLDFPPLCVGSYRSSWIGKPPPSYDQLWTKQKVGDVGKKVPGDVTLPTKLVKVESRTPSHHAYVTAVGPGAGPVQSGDSARIPRPAGYRYWSMLRDGRSGWLGEGGFHPHANTTYTTNLRCHSVTRASR</sequence>